<organism evidence="1 2">
    <name type="scientific">Erwinia phage vB_EamM_Alexandra</name>
    <dbReference type="NCBI Taxonomy" id="2201424"/>
    <lineage>
        <taxon>Viruses</taxon>
        <taxon>Duplodnaviria</taxon>
        <taxon>Heunggongvirae</taxon>
        <taxon>Uroviricota</taxon>
        <taxon>Caudoviricetes</taxon>
        <taxon>Alexandravirus</taxon>
        <taxon>Alexandravirus alexandra</taxon>
    </lineage>
</organism>
<protein>
    <submittedName>
        <fullName evidence="1">Uncharacterized protein</fullName>
    </submittedName>
</protein>
<accession>A0A2Z4QDM2</accession>
<gene>
    <name evidence="1" type="ORF">Alexandra_95</name>
</gene>
<dbReference type="Proteomes" id="UP000251795">
    <property type="component" value="Segment"/>
</dbReference>
<dbReference type="EMBL" id="MH248138">
    <property type="protein sequence ID" value="AWY08370.1"/>
    <property type="molecule type" value="Genomic_DNA"/>
</dbReference>
<evidence type="ECO:0000313" key="1">
    <source>
        <dbReference type="EMBL" id="AWY08370.1"/>
    </source>
</evidence>
<proteinExistence type="predicted"/>
<keyword evidence="2" id="KW-1185">Reference proteome</keyword>
<evidence type="ECO:0000313" key="2">
    <source>
        <dbReference type="Proteomes" id="UP000251795"/>
    </source>
</evidence>
<reference evidence="1 2" key="1">
    <citation type="submission" date="2018-04" db="EMBL/GenBank/DDBJ databases">
        <authorList>
            <person name="Go L.Y."/>
            <person name="Mitchell J.A."/>
        </authorList>
    </citation>
    <scope>NUCLEOTIDE SEQUENCE [LARGE SCALE GENOMIC DNA]</scope>
</reference>
<sequence>MLFVSAAPAAIKKKMEVASQRMFLFSDNVEPPLDTTPMFEVLTKINASRGFCAKVNTDLSMSCVRSAGWRGRSLYYNYVPALVVPSTAIETTATTVQQTIFDVFAKYYSIGRAGAGTWTTTPASLITVVNDKAPTSPLDGVMILPPCDGTPLTSISTGLSTQLSVSLSSSRSWNTTTSLGIVTGRHEETITTIATHLQVTELNPTADRATLKRTVLAQSSSSYGTDNATVGPRTLSMSTQNYTVTRSPYSETVTGSSTTYSNGPLRSAAVTDTNLIYGTGSKEDTPDYALTWGMMPMVGQEPNVPMYALIVQADDDFEQTGLARPGVKPVMSMKQLPELAMTKKVLM</sequence>
<name>A0A2Z4QDM2_9CAUD</name>